<protein>
    <submittedName>
        <fullName evidence="2">Uncharacterized protein</fullName>
    </submittedName>
</protein>
<dbReference type="Proteomes" id="UP000233837">
    <property type="component" value="Unassembled WGS sequence"/>
</dbReference>
<dbReference type="EMBL" id="KZ502879">
    <property type="protein sequence ID" value="PKU71349.1"/>
    <property type="molecule type" value="Genomic_DNA"/>
</dbReference>
<dbReference type="PANTHER" id="PTHR36792">
    <property type="entry name" value="EXPRESSED PROTEIN"/>
    <property type="match status" value="1"/>
</dbReference>
<proteinExistence type="predicted"/>
<evidence type="ECO:0000313" key="3">
    <source>
        <dbReference type="Proteomes" id="UP000233837"/>
    </source>
</evidence>
<dbReference type="PANTHER" id="PTHR36792:SF5">
    <property type="entry name" value="SEL1 REPEAT PROTEIN"/>
    <property type="match status" value="1"/>
</dbReference>
<feature type="region of interest" description="Disordered" evidence="1">
    <location>
        <begin position="77"/>
        <end position="103"/>
    </location>
</feature>
<dbReference type="OrthoDB" id="2384430at2759"/>
<dbReference type="AlphaFoldDB" id="A0A2I0W6R0"/>
<organism evidence="2 3">
    <name type="scientific">Dendrobium catenatum</name>
    <dbReference type="NCBI Taxonomy" id="906689"/>
    <lineage>
        <taxon>Eukaryota</taxon>
        <taxon>Viridiplantae</taxon>
        <taxon>Streptophyta</taxon>
        <taxon>Embryophyta</taxon>
        <taxon>Tracheophyta</taxon>
        <taxon>Spermatophyta</taxon>
        <taxon>Magnoliopsida</taxon>
        <taxon>Liliopsida</taxon>
        <taxon>Asparagales</taxon>
        <taxon>Orchidaceae</taxon>
        <taxon>Epidendroideae</taxon>
        <taxon>Malaxideae</taxon>
        <taxon>Dendrobiinae</taxon>
        <taxon>Dendrobium</taxon>
    </lineage>
</organism>
<name>A0A2I0W6R0_9ASPA</name>
<dbReference type="SMART" id="SM00671">
    <property type="entry name" value="SEL1"/>
    <property type="match status" value="1"/>
</dbReference>
<sequence>MEKPLLATGRLEDRVPLSDVVADCVRRWFRDTLEEAKTGDAMMQVLVGQMYQSGYGVPPNEQKANAWFTKASRHRSSVWKVSEKHPGYNASDSDSDETSMEKS</sequence>
<evidence type="ECO:0000256" key="1">
    <source>
        <dbReference type="SAM" id="MobiDB-lite"/>
    </source>
</evidence>
<reference evidence="2 3" key="2">
    <citation type="journal article" date="2017" name="Nature">
        <title>The Apostasia genome and the evolution of orchids.</title>
        <authorList>
            <person name="Zhang G.Q."/>
            <person name="Liu K.W."/>
            <person name="Li Z."/>
            <person name="Lohaus R."/>
            <person name="Hsiao Y.Y."/>
            <person name="Niu S.C."/>
            <person name="Wang J.Y."/>
            <person name="Lin Y.C."/>
            <person name="Xu Q."/>
            <person name="Chen L.J."/>
            <person name="Yoshida K."/>
            <person name="Fujiwara S."/>
            <person name="Wang Z.W."/>
            <person name="Zhang Y.Q."/>
            <person name="Mitsuda N."/>
            <person name="Wang M."/>
            <person name="Liu G.H."/>
            <person name="Pecoraro L."/>
            <person name="Huang H.X."/>
            <person name="Xiao X.J."/>
            <person name="Lin M."/>
            <person name="Wu X.Y."/>
            <person name="Wu W.L."/>
            <person name="Chen Y.Y."/>
            <person name="Chang S.B."/>
            <person name="Sakamoto S."/>
            <person name="Ohme-Takagi M."/>
            <person name="Yagi M."/>
            <person name="Zeng S.J."/>
            <person name="Shen C.Y."/>
            <person name="Yeh C.M."/>
            <person name="Luo Y.B."/>
            <person name="Tsai W.C."/>
            <person name="Van de Peer Y."/>
            <person name="Liu Z.J."/>
        </authorList>
    </citation>
    <scope>NUCLEOTIDE SEQUENCE [LARGE SCALE GENOMIC DNA]</scope>
    <source>
        <tissue evidence="2">The whole plant</tissue>
    </source>
</reference>
<evidence type="ECO:0000313" key="2">
    <source>
        <dbReference type="EMBL" id="PKU71349.1"/>
    </source>
</evidence>
<keyword evidence="3" id="KW-1185">Reference proteome</keyword>
<dbReference type="SUPFAM" id="SSF81901">
    <property type="entry name" value="HCP-like"/>
    <property type="match status" value="1"/>
</dbReference>
<gene>
    <name evidence="2" type="ORF">MA16_Dca017750</name>
</gene>
<feature type="compositionally biased region" description="Acidic residues" evidence="1">
    <location>
        <begin position="93"/>
        <end position="103"/>
    </location>
</feature>
<dbReference type="InterPro" id="IPR011990">
    <property type="entry name" value="TPR-like_helical_dom_sf"/>
</dbReference>
<dbReference type="Gene3D" id="1.25.40.10">
    <property type="entry name" value="Tetratricopeptide repeat domain"/>
    <property type="match status" value="1"/>
</dbReference>
<reference evidence="2 3" key="1">
    <citation type="journal article" date="2016" name="Sci. Rep.">
        <title>The Dendrobium catenatum Lindl. genome sequence provides insights into polysaccharide synthase, floral development and adaptive evolution.</title>
        <authorList>
            <person name="Zhang G.Q."/>
            <person name="Xu Q."/>
            <person name="Bian C."/>
            <person name="Tsai W.C."/>
            <person name="Yeh C.M."/>
            <person name="Liu K.W."/>
            <person name="Yoshida K."/>
            <person name="Zhang L.S."/>
            <person name="Chang S.B."/>
            <person name="Chen F."/>
            <person name="Shi Y."/>
            <person name="Su Y.Y."/>
            <person name="Zhang Y.Q."/>
            <person name="Chen L.J."/>
            <person name="Yin Y."/>
            <person name="Lin M."/>
            <person name="Huang H."/>
            <person name="Deng H."/>
            <person name="Wang Z.W."/>
            <person name="Zhu S.L."/>
            <person name="Zhao X."/>
            <person name="Deng C."/>
            <person name="Niu S.C."/>
            <person name="Huang J."/>
            <person name="Wang M."/>
            <person name="Liu G.H."/>
            <person name="Yang H.J."/>
            <person name="Xiao X.J."/>
            <person name="Hsiao Y.Y."/>
            <person name="Wu W.L."/>
            <person name="Chen Y.Y."/>
            <person name="Mitsuda N."/>
            <person name="Ohme-Takagi M."/>
            <person name="Luo Y.B."/>
            <person name="Van de Peer Y."/>
            <person name="Liu Z.J."/>
        </authorList>
    </citation>
    <scope>NUCLEOTIDE SEQUENCE [LARGE SCALE GENOMIC DNA]</scope>
    <source>
        <tissue evidence="2">The whole plant</tissue>
    </source>
</reference>
<accession>A0A2I0W6R0</accession>
<dbReference type="InterPro" id="IPR006597">
    <property type="entry name" value="Sel1-like"/>
</dbReference>